<dbReference type="Proteomes" id="UP000094236">
    <property type="component" value="Unassembled WGS sequence"/>
</dbReference>
<organism evidence="1 2">
    <name type="scientific">Pachysolen tannophilus NRRL Y-2460</name>
    <dbReference type="NCBI Taxonomy" id="669874"/>
    <lineage>
        <taxon>Eukaryota</taxon>
        <taxon>Fungi</taxon>
        <taxon>Dikarya</taxon>
        <taxon>Ascomycota</taxon>
        <taxon>Saccharomycotina</taxon>
        <taxon>Pichiomycetes</taxon>
        <taxon>Pachysolenaceae</taxon>
        <taxon>Pachysolen</taxon>
    </lineage>
</organism>
<gene>
    <name evidence="1" type="ORF">PACTADRAFT_2025</name>
</gene>
<name>A0A1E4U0K7_PACTA</name>
<dbReference type="OrthoDB" id="4138121at2759"/>
<sequence length="84" mass="10200">MPPRNIEEFLYDKLMKSATFHKFVRTIHAKINGLPPPHIQDRQKIRYNSSNQYDYLFRPTRLQKANAFRLLFLDELKKSFFLKK</sequence>
<dbReference type="AlphaFoldDB" id="A0A1E4U0K7"/>
<evidence type="ECO:0000313" key="1">
    <source>
        <dbReference type="EMBL" id="ODV97458.1"/>
    </source>
</evidence>
<proteinExistence type="predicted"/>
<protein>
    <submittedName>
        <fullName evidence="1">Uncharacterized protein</fullName>
    </submittedName>
</protein>
<dbReference type="EMBL" id="KV454012">
    <property type="protein sequence ID" value="ODV97458.1"/>
    <property type="molecule type" value="Genomic_DNA"/>
</dbReference>
<reference evidence="2" key="1">
    <citation type="submission" date="2016-05" db="EMBL/GenBank/DDBJ databases">
        <title>Comparative genomics of biotechnologically important yeasts.</title>
        <authorList>
            <consortium name="DOE Joint Genome Institute"/>
            <person name="Riley R."/>
            <person name="Haridas S."/>
            <person name="Wolfe K.H."/>
            <person name="Lopes M.R."/>
            <person name="Hittinger C.T."/>
            <person name="Goker M."/>
            <person name="Salamov A."/>
            <person name="Wisecaver J."/>
            <person name="Long T.M."/>
            <person name="Aerts A.L."/>
            <person name="Barry K."/>
            <person name="Choi C."/>
            <person name="Clum A."/>
            <person name="Coughlan A.Y."/>
            <person name="Deshpande S."/>
            <person name="Douglass A.P."/>
            <person name="Hanson S.J."/>
            <person name="Klenk H.-P."/>
            <person name="Labutti K."/>
            <person name="Lapidus A."/>
            <person name="Lindquist E."/>
            <person name="Lipzen A."/>
            <person name="Meier-Kolthoff J.P."/>
            <person name="Ohm R.A."/>
            <person name="Otillar R.P."/>
            <person name="Pangilinan J."/>
            <person name="Peng Y."/>
            <person name="Rokas A."/>
            <person name="Rosa C.A."/>
            <person name="Scheuner C."/>
            <person name="Sibirny A.A."/>
            <person name="Slot J.C."/>
            <person name="Stielow J.B."/>
            <person name="Sun H."/>
            <person name="Kurtzman C.P."/>
            <person name="Blackwell M."/>
            <person name="Grigoriev I.V."/>
            <person name="Jeffries T.W."/>
        </authorList>
    </citation>
    <scope>NUCLEOTIDE SEQUENCE [LARGE SCALE GENOMIC DNA]</scope>
    <source>
        <strain evidence="2">NRRL Y-2460</strain>
    </source>
</reference>
<accession>A0A1E4U0K7</accession>
<dbReference type="InterPro" id="IPR020301">
    <property type="entry name" value="Mrx7"/>
</dbReference>
<keyword evidence="2" id="KW-1185">Reference proteome</keyword>
<evidence type="ECO:0000313" key="2">
    <source>
        <dbReference type="Proteomes" id="UP000094236"/>
    </source>
</evidence>
<dbReference type="Pfam" id="PF10906">
    <property type="entry name" value="Mrx7"/>
    <property type="match status" value="1"/>
</dbReference>